<sequence>APALTAGEPIGPAGGPRPAAATSGLPLARSVCWLAALKVIGAPLDRFHLGLHPAAAPPPPGEASLLWRSNVALVTRCPWPPRRWHLVVLVRKVELLAGELSLRVADHTGELSASVDPRIASVRAGALCEGSALLLAGAVATPATSSG</sequence>
<dbReference type="EMBL" id="CAUYUJ010020465">
    <property type="protein sequence ID" value="CAK0898380.1"/>
    <property type="molecule type" value="Genomic_DNA"/>
</dbReference>
<feature type="non-terminal residue" evidence="1">
    <location>
        <position position="147"/>
    </location>
</feature>
<dbReference type="Proteomes" id="UP001189429">
    <property type="component" value="Unassembled WGS sequence"/>
</dbReference>
<evidence type="ECO:0000313" key="2">
    <source>
        <dbReference type="Proteomes" id="UP001189429"/>
    </source>
</evidence>
<accession>A0ABN9XK53</accession>
<gene>
    <name evidence="1" type="ORF">PCOR1329_LOCUS76254</name>
</gene>
<comment type="caution">
    <text evidence="1">The sequence shown here is derived from an EMBL/GenBank/DDBJ whole genome shotgun (WGS) entry which is preliminary data.</text>
</comment>
<keyword evidence="2" id="KW-1185">Reference proteome</keyword>
<feature type="non-terminal residue" evidence="1">
    <location>
        <position position="1"/>
    </location>
</feature>
<proteinExistence type="predicted"/>
<name>A0ABN9XK53_9DINO</name>
<evidence type="ECO:0008006" key="3">
    <source>
        <dbReference type="Google" id="ProtNLM"/>
    </source>
</evidence>
<evidence type="ECO:0000313" key="1">
    <source>
        <dbReference type="EMBL" id="CAK0898380.1"/>
    </source>
</evidence>
<reference evidence="1" key="1">
    <citation type="submission" date="2023-10" db="EMBL/GenBank/DDBJ databases">
        <authorList>
            <person name="Chen Y."/>
            <person name="Shah S."/>
            <person name="Dougan E. K."/>
            <person name="Thang M."/>
            <person name="Chan C."/>
        </authorList>
    </citation>
    <scope>NUCLEOTIDE SEQUENCE [LARGE SCALE GENOMIC DNA]</scope>
</reference>
<organism evidence="1 2">
    <name type="scientific">Prorocentrum cordatum</name>
    <dbReference type="NCBI Taxonomy" id="2364126"/>
    <lineage>
        <taxon>Eukaryota</taxon>
        <taxon>Sar</taxon>
        <taxon>Alveolata</taxon>
        <taxon>Dinophyceae</taxon>
        <taxon>Prorocentrales</taxon>
        <taxon>Prorocentraceae</taxon>
        <taxon>Prorocentrum</taxon>
    </lineage>
</organism>
<protein>
    <recommendedName>
        <fullName evidence="3">CST complex subunit CTC1</fullName>
    </recommendedName>
</protein>